<evidence type="ECO:0000256" key="4">
    <source>
        <dbReference type="ARBA" id="ARBA00022759"/>
    </source>
</evidence>
<dbReference type="PROSITE" id="PS00648">
    <property type="entry name" value="RIBONUCLEASE_P"/>
    <property type="match status" value="1"/>
</dbReference>
<dbReference type="EMBL" id="AP014597">
    <property type="protein sequence ID" value="BAU17797.1"/>
    <property type="molecule type" value="Genomic_DNA"/>
</dbReference>
<keyword evidence="5 7" id="KW-0378">Hydrolase</keyword>
<keyword evidence="4 7" id="KW-0255">Endonuclease</keyword>
<keyword evidence="2 7" id="KW-0819">tRNA processing</keyword>
<dbReference type="Gene3D" id="3.30.230.10">
    <property type="match status" value="1"/>
</dbReference>
<dbReference type="Pfam" id="PF00825">
    <property type="entry name" value="Ribonuclease_P"/>
    <property type="match status" value="1"/>
</dbReference>
<dbReference type="GO" id="GO:0001682">
    <property type="term" value="P:tRNA 5'-leader removal"/>
    <property type="evidence" value="ECO:0007669"/>
    <property type="project" value="UniProtKB-UniRule"/>
</dbReference>
<dbReference type="InterPro" id="IPR014721">
    <property type="entry name" value="Ribsml_uS5_D2-typ_fold_subgr"/>
</dbReference>
<comment type="similarity">
    <text evidence="7">Belongs to the RnpA family.</text>
</comment>
<dbReference type="HAMAP" id="MF_00227">
    <property type="entry name" value="RNase_P"/>
    <property type="match status" value="1"/>
</dbReference>
<accession>A0A0S3UJV9</accession>
<comment type="subunit">
    <text evidence="7">Consists of a catalytic RNA component (M1 or rnpB) and a protein subunit.</text>
</comment>
<keyword evidence="6 7" id="KW-0694">RNA-binding</keyword>
<dbReference type="GO" id="GO:0000049">
    <property type="term" value="F:tRNA binding"/>
    <property type="evidence" value="ECO:0007669"/>
    <property type="project" value="UniProtKB-UniRule"/>
</dbReference>
<evidence type="ECO:0000313" key="9">
    <source>
        <dbReference type="Proteomes" id="UP000217431"/>
    </source>
</evidence>
<comment type="catalytic activity">
    <reaction evidence="7">
        <text>Endonucleolytic cleavage of RNA, removing 5'-extranucleotides from tRNA precursor.</text>
        <dbReference type="EC" id="3.1.26.5"/>
    </reaction>
</comment>
<dbReference type="GO" id="GO:0004526">
    <property type="term" value="F:ribonuclease P activity"/>
    <property type="evidence" value="ECO:0007669"/>
    <property type="project" value="UniProtKB-UniRule"/>
</dbReference>
<dbReference type="SUPFAM" id="SSF54211">
    <property type="entry name" value="Ribosomal protein S5 domain 2-like"/>
    <property type="match status" value="1"/>
</dbReference>
<evidence type="ECO:0000256" key="5">
    <source>
        <dbReference type="ARBA" id="ARBA00022801"/>
    </source>
</evidence>
<dbReference type="InterPro" id="IPR020568">
    <property type="entry name" value="Ribosomal_Su5_D2-typ_SF"/>
</dbReference>
<evidence type="ECO:0000256" key="7">
    <source>
        <dbReference type="HAMAP-Rule" id="MF_00227"/>
    </source>
</evidence>
<dbReference type="AlphaFoldDB" id="A0A0S3UJV9"/>
<evidence type="ECO:0000313" key="8">
    <source>
        <dbReference type="EMBL" id="BAU17797.1"/>
    </source>
</evidence>
<sequence length="147" mass="17227">MPITRRFTLCKEERICSKLLIDRLFNGGNSHSMVAFPLRAVYVIKDRNEAQDATIPQAKILVSVPKKHFKRAVKRNRVKRQVREAYRKNKYILLDKLQPMPNQEVLLAFIWLDNMLHASADIENKVCNLLQRIGEKIETDRKEAIQE</sequence>
<comment type="function">
    <text evidence="1 7">RNaseP catalyzes the removal of the 5'-leader sequence from pre-tRNA to produce the mature 5'-terminus. It can also cleave other RNA substrates such as 4.5S RNA. The protein component plays an auxiliary but essential role in vivo by binding to the 5'-leader sequence and broadening the substrate specificity of the ribozyme.</text>
</comment>
<dbReference type="InterPro" id="IPR000100">
    <property type="entry name" value="RNase_P"/>
</dbReference>
<reference evidence="8 9" key="1">
    <citation type="journal article" date="2016" name="DNA Res.">
        <title>The complete genome sequencing of Prevotella intermedia strain OMA14 and a subsequent fine-scale, intra-species genomic comparison reveal an unusual amplification of conjugative and mobile transposons and identify a novel Prevotella-lineage-specific repeat.</title>
        <authorList>
            <person name="Naito M."/>
            <person name="Ogura Y."/>
            <person name="Itoh T."/>
            <person name="Shoji M."/>
            <person name="Okamoto M."/>
            <person name="Hayashi T."/>
            <person name="Nakayama K."/>
        </authorList>
    </citation>
    <scope>NUCLEOTIDE SEQUENCE [LARGE SCALE GENOMIC DNA]</scope>
    <source>
        <strain evidence="8 9">OMA14</strain>
    </source>
</reference>
<proteinExistence type="inferred from homology"/>
<protein>
    <recommendedName>
        <fullName evidence="7">Ribonuclease P protein component</fullName>
        <shortName evidence="7">RNase P protein</shortName>
        <shortName evidence="7">RNaseP protein</shortName>
        <ecNumber evidence="7">3.1.26.5</ecNumber>
    </recommendedName>
    <alternativeName>
        <fullName evidence="7">Protein C5</fullName>
    </alternativeName>
</protein>
<keyword evidence="3 7" id="KW-0540">Nuclease</keyword>
<evidence type="ECO:0000256" key="6">
    <source>
        <dbReference type="ARBA" id="ARBA00022884"/>
    </source>
</evidence>
<dbReference type="InterPro" id="IPR020539">
    <property type="entry name" value="RNase_P_CS"/>
</dbReference>
<evidence type="ECO:0000256" key="1">
    <source>
        <dbReference type="ARBA" id="ARBA00002663"/>
    </source>
</evidence>
<dbReference type="EC" id="3.1.26.5" evidence="7"/>
<dbReference type="STRING" id="28131.BWX40_01765"/>
<name>A0A0S3UJV9_PREIN</name>
<evidence type="ECO:0000256" key="3">
    <source>
        <dbReference type="ARBA" id="ARBA00022722"/>
    </source>
</evidence>
<dbReference type="Proteomes" id="UP000217431">
    <property type="component" value="Chromosome I"/>
</dbReference>
<evidence type="ECO:0000256" key="2">
    <source>
        <dbReference type="ARBA" id="ARBA00022694"/>
    </source>
</evidence>
<organism evidence="8 9">
    <name type="scientific">Prevotella intermedia</name>
    <dbReference type="NCBI Taxonomy" id="28131"/>
    <lineage>
        <taxon>Bacteria</taxon>
        <taxon>Pseudomonadati</taxon>
        <taxon>Bacteroidota</taxon>
        <taxon>Bacteroidia</taxon>
        <taxon>Bacteroidales</taxon>
        <taxon>Prevotellaceae</taxon>
        <taxon>Prevotella</taxon>
    </lineage>
</organism>
<gene>
    <name evidence="7" type="primary">rnpA</name>
    <name evidence="8" type="ORF">PIOMA14_I_1289</name>
</gene>
<dbReference type="RefSeq" id="WP_096405572.1">
    <property type="nucleotide sequence ID" value="NZ_AP014597.1"/>
</dbReference>